<evidence type="ECO:0000256" key="1">
    <source>
        <dbReference type="ARBA" id="ARBA00009995"/>
    </source>
</evidence>
<evidence type="ECO:0000256" key="5">
    <source>
        <dbReference type="RuleBase" id="RU362057"/>
    </source>
</evidence>
<dbReference type="SUPFAM" id="SSF53756">
    <property type="entry name" value="UDP-Glycosyltransferase/glycogen phosphorylase"/>
    <property type="match status" value="1"/>
</dbReference>
<comment type="caution">
    <text evidence="8">The sequence shown here is derived from an EMBL/GenBank/DDBJ whole genome shotgun (WGS) entry which is preliminary data.</text>
</comment>
<evidence type="ECO:0000256" key="4">
    <source>
        <dbReference type="RuleBase" id="RU003718"/>
    </source>
</evidence>
<protein>
    <recommendedName>
        <fullName evidence="5">Glycosyltransferase</fullName>
        <ecNumber evidence="5">2.4.1.-</ecNumber>
    </recommendedName>
</protein>
<dbReference type="InterPro" id="IPR035595">
    <property type="entry name" value="UDP_glycos_trans_CS"/>
</dbReference>
<dbReference type="GO" id="GO:0016138">
    <property type="term" value="P:glycoside biosynthetic process"/>
    <property type="evidence" value="ECO:0007669"/>
    <property type="project" value="UniProtKB-ARBA"/>
</dbReference>
<evidence type="ECO:0000259" key="7">
    <source>
        <dbReference type="Pfam" id="PF26168"/>
    </source>
</evidence>
<reference evidence="8" key="1">
    <citation type="journal article" date="2023" name="bioRxiv">
        <title>Improved chromosome-level genome assembly for marigold (Tagetes erecta).</title>
        <authorList>
            <person name="Jiang F."/>
            <person name="Yuan L."/>
            <person name="Wang S."/>
            <person name="Wang H."/>
            <person name="Xu D."/>
            <person name="Wang A."/>
            <person name="Fan W."/>
        </authorList>
    </citation>
    <scope>NUCLEOTIDE SEQUENCE</scope>
    <source>
        <strain evidence="8">WSJ</strain>
        <tissue evidence="8">Leaf</tissue>
    </source>
</reference>
<evidence type="ECO:0000313" key="9">
    <source>
        <dbReference type="Proteomes" id="UP001229421"/>
    </source>
</evidence>
<dbReference type="PANTHER" id="PTHR48044:SF70">
    <property type="entry name" value="GLYCOSYLTRANSFERASE"/>
    <property type="match status" value="1"/>
</dbReference>
<dbReference type="GO" id="GO:0009690">
    <property type="term" value="P:cytokinin metabolic process"/>
    <property type="evidence" value="ECO:0007669"/>
    <property type="project" value="UniProtKB-ARBA"/>
</dbReference>
<evidence type="ECO:0000256" key="2">
    <source>
        <dbReference type="ARBA" id="ARBA00022676"/>
    </source>
</evidence>
<name>A0AAD8P796_TARER</name>
<dbReference type="InterPro" id="IPR002213">
    <property type="entry name" value="UDP_glucos_trans"/>
</dbReference>
<keyword evidence="2 4" id="KW-0328">Glycosyltransferase</keyword>
<keyword evidence="3 4" id="KW-0808">Transferase</keyword>
<sequence length="488" mass="55166">MEMEQGRSYLRARGSPGYGSNSRAKVNLTMAVNNDTMVVVVPFPAQGHLNQLLHLSRLIADYNIPVHVITTTTHARQANARTRIENASIHFHHFPTPHFPSPPPDPNSLIKFPTQLIPSFKSAMHLRQPFKHLLSTLMAKRVVVVFDYLMGPVVQDVALFDNVEAYMFSCCSAFASFWYTYEATGRPSLDQDLALIQNELPTNEDCYSMDGWQFIASVDVSCNKFSSGTIYDASWVIEPKFIELIQQSHDQEDGDGQKTWALGPFNPVEITQMEQSKRHKLFDWLDKQAPNSVLYVSFGTTTSISNDQVQEIGLGLERSEQKFIWVLRDADKGDIFEGKVRKIKLPEGFEERVGENGLVVVDWVPQLEILEHPATGGFMSHCGWNSCMESMTMGVPVAAWPMHSDQPRNAMLLTKVLKVGMYVRDWTQRKELVSGTLVEQAVRRLMATEEGEEMRKRAAELGDKVRQSMMDGGVTRMELDSFVAHMSR</sequence>
<dbReference type="Gene3D" id="3.40.50.2000">
    <property type="entry name" value="Glycogen Phosphorylase B"/>
    <property type="match status" value="2"/>
</dbReference>
<dbReference type="FunFam" id="3.40.50.2000:FF:000060">
    <property type="entry name" value="Glycosyltransferase"/>
    <property type="match status" value="1"/>
</dbReference>
<dbReference type="EC" id="2.4.1.-" evidence="5"/>
<dbReference type="FunFam" id="3.40.50.2000:FF:000238">
    <property type="entry name" value="Glycosyltransferase"/>
    <property type="match status" value="1"/>
</dbReference>
<dbReference type="EMBL" id="JAUHHV010000001">
    <property type="protein sequence ID" value="KAK1441345.1"/>
    <property type="molecule type" value="Genomic_DNA"/>
</dbReference>
<accession>A0AAD8P796</accession>
<dbReference type="Pfam" id="PF00201">
    <property type="entry name" value="UDPGT"/>
    <property type="match status" value="1"/>
</dbReference>
<dbReference type="AlphaFoldDB" id="A0AAD8P796"/>
<comment type="similarity">
    <text evidence="1 4">Belongs to the UDP-glycosyltransferase family.</text>
</comment>
<dbReference type="Pfam" id="PF26168">
    <property type="entry name" value="Glyco_transf_N"/>
    <property type="match status" value="1"/>
</dbReference>
<dbReference type="Proteomes" id="UP001229421">
    <property type="component" value="Unassembled WGS sequence"/>
</dbReference>
<feature type="region of interest" description="Disordered" evidence="6">
    <location>
        <begin position="1"/>
        <end position="21"/>
    </location>
</feature>
<dbReference type="PROSITE" id="PS00375">
    <property type="entry name" value="UDPGT"/>
    <property type="match status" value="1"/>
</dbReference>
<dbReference type="PANTHER" id="PTHR48044">
    <property type="entry name" value="GLYCOSYLTRANSFERASE"/>
    <property type="match status" value="1"/>
</dbReference>
<organism evidence="8 9">
    <name type="scientific">Tagetes erecta</name>
    <name type="common">African marigold</name>
    <dbReference type="NCBI Taxonomy" id="13708"/>
    <lineage>
        <taxon>Eukaryota</taxon>
        <taxon>Viridiplantae</taxon>
        <taxon>Streptophyta</taxon>
        <taxon>Embryophyta</taxon>
        <taxon>Tracheophyta</taxon>
        <taxon>Spermatophyta</taxon>
        <taxon>Magnoliopsida</taxon>
        <taxon>eudicotyledons</taxon>
        <taxon>Gunneridae</taxon>
        <taxon>Pentapetalae</taxon>
        <taxon>asterids</taxon>
        <taxon>campanulids</taxon>
        <taxon>Asterales</taxon>
        <taxon>Asteraceae</taxon>
        <taxon>Asteroideae</taxon>
        <taxon>Heliantheae alliance</taxon>
        <taxon>Tageteae</taxon>
        <taxon>Tagetes</taxon>
    </lineage>
</organism>
<evidence type="ECO:0000256" key="3">
    <source>
        <dbReference type="ARBA" id="ARBA00022679"/>
    </source>
</evidence>
<gene>
    <name evidence="8" type="ORF">QVD17_07193</name>
</gene>
<evidence type="ECO:0000313" key="8">
    <source>
        <dbReference type="EMBL" id="KAK1441345.1"/>
    </source>
</evidence>
<feature type="domain" description="Glycosyltransferase N-terminal" evidence="7">
    <location>
        <begin position="37"/>
        <end position="267"/>
    </location>
</feature>
<proteinExistence type="inferred from homology"/>
<keyword evidence="9" id="KW-1185">Reference proteome</keyword>
<evidence type="ECO:0000256" key="6">
    <source>
        <dbReference type="SAM" id="MobiDB-lite"/>
    </source>
</evidence>
<dbReference type="CDD" id="cd03784">
    <property type="entry name" value="GT1_Gtf-like"/>
    <property type="match status" value="1"/>
</dbReference>
<dbReference type="InterPro" id="IPR058980">
    <property type="entry name" value="Glyco_transf_N"/>
</dbReference>
<dbReference type="GO" id="GO:0050404">
    <property type="term" value="F:zeatin O-beta-D-xylosyltransferase activity"/>
    <property type="evidence" value="ECO:0007669"/>
    <property type="project" value="UniProtKB-ARBA"/>
</dbReference>